<protein>
    <recommendedName>
        <fullName evidence="5">DUF4878 domain-containing protein</fullName>
    </recommendedName>
</protein>
<feature type="region of interest" description="Disordered" evidence="1">
    <location>
        <begin position="1"/>
        <end position="22"/>
    </location>
</feature>
<reference evidence="3 4" key="1">
    <citation type="submission" date="2011-11" db="EMBL/GenBank/DDBJ databases">
        <title>Whole genome shotgun sequence of Gordonia araii NBRC 100433.</title>
        <authorList>
            <person name="Yoshida Y."/>
            <person name="Hosoyama A."/>
            <person name="Tsuchikane K."/>
            <person name="Katsumata H."/>
            <person name="Yamazaki S."/>
            <person name="Fujita N."/>
        </authorList>
    </citation>
    <scope>NUCLEOTIDE SEQUENCE [LARGE SCALE GENOMIC DNA]</scope>
    <source>
        <strain evidence="3 4">NBRC 100433</strain>
    </source>
</reference>
<evidence type="ECO:0000256" key="1">
    <source>
        <dbReference type="SAM" id="MobiDB-lite"/>
    </source>
</evidence>
<gene>
    <name evidence="3" type="ORF">GOARA_053_00310</name>
</gene>
<dbReference type="Gene3D" id="3.10.450.50">
    <property type="match status" value="1"/>
</dbReference>
<keyword evidence="2" id="KW-0812">Transmembrane</keyword>
<keyword evidence="2" id="KW-0472">Membrane</keyword>
<feature type="transmembrane region" description="Helical" evidence="2">
    <location>
        <begin position="27"/>
        <end position="47"/>
    </location>
</feature>
<dbReference type="STRING" id="1073574.GOARA_053_00310"/>
<dbReference type="EMBL" id="BAEE01000053">
    <property type="protein sequence ID" value="GAB10205.1"/>
    <property type="molecule type" value="Genomic_DNA"/>
</dbReference>
<keyword evidence="4" id="KW-1185">Reference proteome</keyword>
<sequence length="155" mass="17006">MADSRDDDLGQSPDDGDSRGKPTRGPIIAALVIVVILLSVILIPQFVNPVDERGGDDTGVRLAINDHYTARNALNYEAFAAATCSAKTPQRDEFLTVNRRSRDEHGPIKIPEISAVAVNGDRASATVHWHYEGKDEARQTAPTSLVRQDDRWKVC</sequence>
<dbReference type="AlphaFoldDB" id="G7H2Y0"/>
<accession>G7H2Y0</accession>
<dbReference type="Proteomes" id="UP000035088">
    <property type="component" value="Unassembled WGS sequence"/>
</dbReference>
<evidence type="ECO:0000256" key="2">
    <source>
        <dbReference type="SAM" id="Phobius"/>
    </source>
</evidence>
<dbReference type="RefSeq" id="WP_007322280.1">
    <property type="nucleotide sequence ID" value="NZ_BAEE01000053.1"/>
</dbReference>
<name>G7H2Y0_9ACTN</name>
<dbReference type="OrthoDB" id="4427703at2"/>
<evidence type="ECO:0000313" key="4">
    <source>
        <dbReference type="Proteomes" id="UP000035088"/>
    </source>
</evidence>
<evidence type="ECO:0000313" key="3">
    <source>
        <dbReference type="EMBL" id="GAB10205.1"/>
    </source>
</evidence>
<proteinExistence type="predicted"/>
<comment type="caution">
    <text evidence="3">The sequence shown here is derived from an EMBL/GenBank/DDBJ whole genome shotgun (WGS) entry which is preliminary data.</text>
</comment>
<keyword evidence="2" id="KW-1133">Transmembrane helix</keyword>
<evidence type="ECO:0008006" key="5">
    <source>
        <dbReference type="Google" id="ProtNLM"/>
    </source>
</evidence>
<organism evidence="3 4">
    <name type="scientific">Gordonia araii NBRC 100433</name>
    <dbReference type="NCBI Taxonomy" id="1073574"/>
    <lineage>
        <taxon>Bacteria</taxon>
        <taxon>Bacillati</taxon>
        <taxon>Actinomycetota</taxon>
        <taxon>Actinomycetes</taxon>
        <taxon>Mycobacteriales</taxon>
        <taxon>Gordoniaceae</taxon>
        <taxon>Gordonia</taxon>
    </lineage>
</organism>